<evidence type="ECO:0000256" key="1">
    <source>
        <dbReference type="SAM" id="Phobius"/>
    </source>
</evidence>
<name>A0A8S1E5U9_9INSE</name>
<reference evidence="2 3" key="1">
    <citation type="submission" date="2020-04" db="EMBL/GenBank/DDBJ databases">
        <authorList>
            <person name="Alioto T."/>
            <person name="Alioto T."/>
            <person name="Gomez Garrido J."/>
        </authorList>
    </citation>
    <scope>NUCLEOTIDE SEQUENCE [LARGE SCALE GENOMIC DNA]</scope>
</reference>
<evidence type="ECO:0000313" key="2">
    <source>
        <dbReference type="EMBL" id="CAB3388809.1"/>
    </source>
</evidence>
<sequence>MQQPSDTGTSESEASECATKIQLVLDPAKLNQPLQNETALNENNNDDTNFYGLDCLLGAADVILYVIVLMFCIMIWAASLLKKNDE</sequence>
<proteinExistence type="predicted"/>
<protein>
    <submittedName>
        <fullName evidence="2">Uncharacterized protein</fullName>
    </submittedName>
</protein>
<keyword evidence="1" id="KW-1133">Transmembrane helix</keyword>
<keyword evidence="1" id="KW-0812">Transmembrane</keyword>
<comment type="caution">
    <text evidence="2">The sequence shown here is derived from an EMBL/GenBank/DDBJ whole genome shotgun (WGS) entry which is preliminary data.</text>
</comment>
<organism evidence="2 3">
    <name type="scientific">Cloeon dipterum</name>
    <dbReference type="NCBI Taxonomy" id="197152"/>
    <lineage>
        <taxon>Eukaryota</taxon>
        <taxon>Metazoa</taxon>
        <taxon>Ecdysozoa</taxon>
        <taxon>Arthropoda</taxon>
        <taxon>Hexapoda</taxon>
        <taxon>Insecta</taxon>
        <taxon>Pterygota</taxon>
        <taxon>Palaeoptera</taxon>
        <taxon>Ephemeroptera</taxon>
        <taxon>Pisciforma</taxon>
        <taxon>Baetidae</taxon>
        <taxon>Cloeon</taxon>
    </lineage>
</organism>
<feature type="transmembrane region" description="Helical" evidence="1">
    <location>
        <begin position="62"/>
        <end position="81"/>
    </location>
</feature>
<keyword evidence="3" id="KW-1185">Reference proteome</keyword>
<dbReference type="Proteomes" id="UP000494165">
    <property type="component" value="Unassembled WGS sequence"/>
</dbReference>
<dbReference type="AlphaFoldDB" id="A0A8S1E5U9"/>
<dbReference type="EMBL" id="CADEPI010000921">
    <property type="protein sequence ID" value="CAB3388809.1"/>
    <property type="molecule type" value="Genomic_DNA"/>
</dbReference>
<evidence type="ECO:0000313" key="3">
    <source>
        <dbReference type="Proteomes" id="UP000494165"/>
    </source>
</evidence>
<keyword evidence="1" id="KW-0472">Membrane</keyword>
<gene>
    <name evidence="2" type="ORF">CLODIP_2_CD04201</name>
</gene>
<accession>A0A8S1E5U9</accession>